<feature type="repeat" description="Cell wall-binding" evidence="4">
    <location>
        <begin position="353"/>
        <end position="372"/>
    </location>
</feature>
<dbReference type="InterPro" id="IPR007921">
    <property type="entry name" value="CHAP_dom"/>
</dbReference>
<dbReference type="Gene3D" id="2.10.270.10">
    <property type="entry name" value="Cholin Binding"/>
    <property type="match status" value="2"/>
</dbReference>
<evidence type="ECO:0000256" key="4">
    <source>
        <dbReference type="PROSITE-ProRule" id="PRU00591"/>
    </source>
</evidence>
<keyword evidence="3" id="KW-0677">Repeat</keyword>
<organism evidence="6">
    <name type="scientific">Streptococcus pneumoniae</name>
    <dbReference type="NCBI Taxonomy" id="1313"/>
    <lineage>
        <taxon>Bacteria</taxon>
        <taxon>Bacillati</taxon>
        <taxon>Bacillota</taxon>
        <taxon>Bacilli</taxon>
        <taxon>Lactobacillales</taxon>
        <taxon>Streptococcaceae</taxon>
        <taxon>Streptococcus</taxon>
    </lineage>
</organism>
<dbReference type="Pfam" id="PF05257">
    <property type="entry name" value="CHAP"/>
    <property type="match status" value="1"/>
</dbReference>
<dbReference type="GO" id="GO:0008745">
    <property type="term" value="F:N-acetylmuramoyl-L-alanine amidase activity"/>
    <property type="evidence" value="ECO:0007669"/>
    <property type="project" value="UniProtKB-EC"/>
</dbReference>
<sequence>MKILPFIARGTSYYLKMSVKKLVPFLVVGLMLAAGDSVYAYSYSRGNGSIARGDDYPAYYKNGSQEIDQWRMYSRQCTSFVAFRLSNVNGFEIPAAYGNANEWGHRARREGYRVDNTPTIGSITWSTAGTYGHVAWVSNVMGDQIEIEEYNYGYTESYNKRVIKANTMTGFIHFKDLDGGSVGNSQSSASTGGTHYFKTKSAIKTEPLASGTVIDYYYPGEKVHYDQILEKDGYKWLSYTAYNGSYRYVQLEAVNKNPLGNSVLSSTGGTHYFKTKSAIKTEPLVSATVIDYYYPGEKVHYDQILEKDGYKWLSYTAYNGSRRYIQLEGVTSSQNYQNQSGNISSYGSNNSSTVGWKKINGSWYHFKSNGSKSTGWLKDGSSWYYLKLSGEMQTGWLKENGSWYYLGSSGAMKTGWYQVSGKWYYSYSSGALAVNTTVDGYRVNSDGERV</sequence>
<dbReference type="AlphaFoldDB" id="A0A4J1Z1J7"/>
<dbReference type="Gene3D" id="3.90.1720.10">
    <property type="entry name" value="endopeptidase domain like (from Nostoc punctiforme)"/>
    <property type="match status" value="1"/>
</dbReference>
<evidence type="ECO:0000259" key="5">
    <source>
        <dbReference type="PROSITE" id="PS50911"/>
    </source>
</evidence>
<dbReference type="PROSITE" id="PS51170">
    <property type="entry name" value="CW"/>
    <property type="match status" value="4"/>
</dbReference>
<evidence type="ECO:0000256" key="1">
    <source>
        <dbReference type="ARBA" id="ARBA00001561"/>
    </source>
</evidence>
<reference evidence="6" key="1">
    <citation type="submission" date="2019-04" db="EMBL/GenBank/DDBJ databases">
        <authorList>
            <consortium name="Pathogen Informatics"/>
        </authorList>
    </citation>
    <scope>NUCLEOTIDE SEQUENCE</scope>
    <source>
        <strain evidence="6">GPSC7</strain>
    </source>
</reference>
<dbReference type="EMBL" id="CAATHC010000016">
    <property type="protein sequence ID" value="VNP99707.1"/>
    <property type="molecule type" value="Genomic_DNA"/>
</dbReference>
<feature type="domain" description="Peptidase C51" evidence="5">
    <location>
        <begin position="52"/>
        <end position="173"/>
    </location>
</feature>
<dbReference type="Pfam" id="PF01473">
    <property type="entry name" value="Choline_bind_1"/>
    <property type="match status" value="2"/>
</dbReference>
<keyword evidence="6" id="KW-0378">Hydrolase</keyword>
<dbReference type="Pfam" id="PF19127">
    <property type="entry name" value="Choline_bind_3"/>
    <property type="match status" value="1"/>
</dbReference>
<accession>A0A4J1Z1J7</accession>
<dbReference type="InterPro" id="IPR038765">
    <property type="entry name" value="Papain-like_cys_pep_sf"/>
</dbReference>
<dbReference type="Pfam" id="PF08460">
    <property type="entry name" value="SH3_5"/>
    <property type="match status" value="2"/>
</dbReference>
<dbReference type="SMART" id="SM00287">
    <property type="entry name" value="SH3b"/>
    <property type="match status" value="2"/>
</dbReference>
<dbReference type="PROSITE" id="PS50911">
    <property type="entry name" value="CHAP"/>
    <property type="match status" value="1"/>
</dbReference>
<name>A0A4J1Z1J7_STREE</name>
<dbReference type="SUPFAM" id="SSF54001">
    <property type="entry name" value="Cysteine proteinases"/>
    <property type="match status" value="1"/>
</dbReference>
<proteinExistence type="predicted"/>
<feature type="repeat" description="Cell wall-binding" evidence="4">
    <location>
        <begin position="413"/>
        <end position="432"/>
    </location>
</feature>
<dbReference type="Gene3D" id="2.30.30.40">
    <property type="entry name" value="SH3 Domains"/>
    <property type="match status" value="2"/>
</dbReference>
<dbReference type="SUPFAM" id="SSF69360">
    <property type="entry name" value="Cell wall binding repeat"/>
    <property type="match status" value="1"/>
</dbReference>
<dbReference type="EC" id="3.5.1.28" evidence="2"/>
<feature type="repeat" description="Cell wall-binding" evidence="4">
    <location>
        <begin position="373"/>
        <end position="392"/>
    </location>
</feature>
<evidence type="ECO:0000256" key="3">
    <source>
        <dbReference type="ARBA" id="ARBA00022737"/>
    </source>
</evidence>
<evidence type="ECO:0000256" key="2">
    <source>
        <dbReference type="ARBA" id="ARBA00011901"/>
    </source>
</evidence>
<dbReference type="InterPro" id="IPR018337">
    <property type="entry name" value="Cell_wall/Cho-bd_repeat"/>
</dbReference>
<evidence type="ECO:0000313" key="6">
    <source>
        <dbReference type="EMBL" id="VNP99707.1"/>
    </source>
</evidence>
<gene>
    <name evidence="6" type="primary">lytA_4</name>
    <name evidence="6" type="ORF">SAMEA3206930_01952</name>
</gene>
<dbReference type="InterPro" id="IPR003646">
    <property type="entry name" value="SH3-like_bac-type"/>
</dbReference>
<protein>
    <recommendedName>
        <fullName evidence="2">N-acetylmuramoyl-L-alanine amidase</fullName>
        <ecNumber evidence="2">3.5.1.28</ecNumber>
    </recommendedName>
</protein>
<feature type="repeat" description="Cell wall-binding" evidence="4">
    <location>
        <begin position="393"/>
        <end position="412"/>
    </location>
</feature>
<comment type="catalytic activity">
    <reaction evidence="1">
        <text>Hydrolyzes the link between N-acetylmuramoyl residues and L-amino acid residues in certain cell-wall glycopeptides.</text>
        <dbReference type="EC" id="3.5.1.28"/>
    </reaction>
</comment>